<dbReference type="Proteomes" id="UP001345013">
    <property type="component" value="Unassembled WGS sequence"/>
</dbReference>
<dbReference type="PANTHER" id="PTHR13348">
    <property type="entry name" value="RIBONUCLEASE P SUBUNIT P29"/>
    <property type="match status" value="1"/>
</dbReference>
<evidence type="ECO:0000313" key="3">
    <source>
        <dbReference type="Proteomes" id="UP001345013"/>
    </source>
</evidence>
<gene>
    <name evidence="2" type="primary">POP4</name>
    <name evidence="2" type="ORF">LTR24_003507</name>
</gene>
<evidence type="ECO:0000313" key="2">
    <source>
        <dbReference type="EMBL" id="KAK5094566.1"/>
    </source>
</evidence>
<proteinExistence type="predicted"/>
<dbReference type="EC" id="3.1.26.5" evidence="2"/>
<dbReference type="InterPro" id="IPR016848">
    <property type="entry name" value="RNase_P/MRP_Rpp29-subunit"/>
</dbReference>
<dbReference type="EMBL" id="JAVRRG010000033">
    <property type="protein sequence ID" value="KAK5094566.1"/>
    <property type="molecule type" value="Genomic_DNA"/>
</dbReference>
<dbReference type="InterPro" id="IPR023534">
    <property type="entry name" value="Rof/RNase_P-like"/>
</dbReference>
<accession>A0ABR0KGM8</accession>
<dbReference type="PANTHER" id="PTHR13348:SF0">
    <property type="entry name" value="RIBONUCLEASE P PROTEIN SUBUNIT P29"/>
    <property type="match status" value="1"/>
</dbReference>
<name>A0ABR0KGM8_9EURO</name>
<comment type="caution">
    <text evidence="2">The sequence shown here is derived from an EMBL/GenBank/DDBJ whole genome shotgun (WGS) entry which is preliminary data.</text>
</comment>
<dbReference type="GO" id="GO:0004526">
    <property type="term" value="F:ribonuclease P activity"/>
    <property type="evidence" value="ECO:0007669"/>
    <property type="project" value="UniProtKB-EC"/>
</dbReference>
<organism evidence="2 3">
    <name type="scientific">Lithohypha guttulata</name>
    <dbReference type="NCBI Taxonomy" id="1690604"/>
    <lineage>
        <taxon>Eukaryota</taxon>
        <taxon>Fungi</taxon>
        <taxon>Dikarya</taxon>
        <taxon>Ascomycota</taxon>
        <taxon>Pezizomycotina</taxon>
        <taxon>Eurotiomycetes</taxon>
        <taxon>Chaetothyriomycetidae</taxon>
        <taxon>Chaetothyriales</taxon>
        <taxon>Trichomeriaceae</taxon>
        <taxon>Lithohypha</taxon>
    </lineage>
</organism>
<keyword evidence="2" id="KW-0378">Hydrolase</keyword>
<feature type="compositionally biased region" description="Low complexity" evidence="1">
    <location>
        <begin position="11"/>
        <end position="25"/>
    </location>
</feature>
<feature type="compositionally biased region" description="Basic and acidic residues" evidence="1">
    <location>
        <begin position="178"/>
        <end position="196"/>
    </location>
</feature>
<sequence length="289" mass="31706">MSASSTGFSRPSGPSKSTSDPSSHPAQKLLARAHPTDEAKVTQILTDKIAYKPLFLNSSANDSDKRAARRHIRLRKKAYALKHARPKPLSAKEKRGLRVYELKPEECRYEVYKGLNALWTRYVLEVLGYLDRNGMVVKGRIGSVASANGGVGALIASADFHGMEVEVVRSTLTIVCNEKEDKPRRPKPEANGKEGAEVSTGTGNAKGASGGQDKVRMILKKGAVFRVVLDLPSKDQATAGSDTADAPDSTTTDTLTKRRLIFELHGDQLEIRPIERATKKFKWKSMDYL</sequence>
<reference evidence="2 3" key="1">
    <citation type="submission" date="2023-08" db="EMBL/GenBank/DDBJ databases">
        <title>Black Yeasts Isolated from many extreme environments.</title>
        <authorList>
            <person name="Coleine C."/>
            <person name="Stajich J.E."/>
            <person name="Selbmann L."/>
        </authorList>
    </citation>
    <scope>NUCLEOTIDE SEQUENCE [LARGE SCALE GENOMIC DNA]</scope>
    <source>
        <strain evidence="2 3">CCFEE 5885</strain>
    </source>
</reference>
<feature type="region of interest" description="Disordered" evidence="1">
    <location>
        <begin position="1"/>
        <end position="36"/>
    </location>
</feature>
<dbReference type="InterPro" id="IPR036980">
    <property type="entry name" value="RNase_P/MRP_Rpp29_sf"/>
</dbReference>
<protein>
    <submittedName>
        <fullName evidence="2">RNase P/RNase MRP complex subunit</fullName>
        <ecNumber evidence="2">3.1.26.5</ecNumber>
    </submittedName>
</protein>
<keyword evidence="3" id="KW-1185">Reference proteome</keyword>
<evidence type="ECO:0000256" key="1">
    <source>
        <dbReference type="SAM" id="MobiDB-lite"/>
    </source>
</evidence>
<dbReference type="SUPFAM" id="SSF101744">
    <property type="entry name" value="Rof/RNase P subunit-like"/>
    <property type="match status" value="1"/>
</dbReference>
<feature type="region of interest" description="Disordered" evidence="1">
    <location>
        <begin position="178"/>
        <end position="211"/>
    </location>
</feature>
<dbReference type="Gene3D" id="2.30.30.210">
    <property type="entry name" value="Ribonuclease P/MRP, subunit p29"/>
    <property type="match status" value="1"/>
</dbReference>